<reference evidence="8 9" key="1">
    <citation type="journal article" date="2019" name="Gigascience">
        <title>Whole-genome sequence of the oriental lung fluke Paragonimus westermani.</title>
        <authorList>
            <person name="Oey H."/>
            <person name="Zakrzewski M."/>
            <person name="Narain K."/>
            <person name="Devi K.R."/>
            <person name="Agatsuma T."/>
            <person name="Nawaratna S."/>
            <person name="Gobert G.N."/>
            <person name="Jones M.K."/>
            <person name="Ragan M.A."/>
            <person name="McManus D.P."/>
            <person name="Krause L."/>
        </authorList>
    </citation>
    <scope>NUCLEOTIDE SEQUENCE [LARGE SCALE GENOMIC DNA]</scope>
    <source>
        <strain evidence="8 9">IND2009</strain>
    </source>
</reference>
<feature type="chain" id="PRO_5023945582" evidence="7">
    <location>
        <begin position="19"/>
        <end position="118"/>
    </location>
</feature>
<keyword evidence="6" id="KW-0813">Transport</keyword>
<dbReference type="Gene3D" id="1.50.40.10">
    <property type="entry name" value="Mitochondrial carrier domain"/>
    <property type="match status" value="1"/>
</dbReference>
<evidence type="ECO:0000256" key="3">
    <source>
        <dbReference type="ARBA" id="ARBA00022692"/>
    </source>
</evidence>
<evidence type="ECO:0000256" key="4">
    <source>
        <dbReference type="ARBA" id="ARBA00023136"/>
    </source>
</evidence>
<gene>
    <name evidence="8" type="ORF">DEA37_0013036</name>
</gene>
<dbReference type="PROSITE" id="PS50920">
    <property type="entry name" value="SOLCAR"/>
    <property type="match status" value="1"/>
</dbReference>
<comment type="similarity">
    <text evidence="2 6">Belongs to the mitochondrial carrier (TC 2.A.29) family.</text>
</comment>
<keyword evidence="4 5" id="KW-0472">Membrane</keyword>
<feature type="repeat" description="Solcar" evidence="5">
    <location>
        <begin position="28"/>
        <end position="102"/>
    </location>
</feature>
<evidence type="ECO:0000313" key="9">
    <source>
        <dbReference type="Proteomes" id="UP000324629"/>
    </source>
</evidence>
<comment type="subcellular location">
    <subcellularLocation>
        <location evidence="1">Membrane</location>
        <topology evidence="1">Multi-pass membrane protein</topology>
    </subcellularLocation>
</comment>
<dbReference type="AlphaFoldDB" id="A0A5J4NPV5"/>
<dbReference type="InterPro" id="IPR018108">
    <property type="entry name" value="MCP_transmembrane"/>
</dbReference>
<dbReference type="InterPro" id="IPR023395">
    <property type="entry name" value="MCP_dom_sf"/>
</dbReference>
<dbReference type="SUPFAM" id="SSF103506">
    <property type="entry name" value="Mitochondrial carrier"/>
    <property type="match status" value="1"/>
</dbReference>
<evidence type="ECO:0000256" key="1">
    <source>
        <dbReference type="ARBA" id="ARBA00004141"/>
    </source>
</evidence>
<keyword evidence="3 5" id="KW-0812">Transmembrane</keyword>
<sequence>MLALYHLLLSVGIQCSSLIDTIPLILCFHLLNNAFVHVLHIRTPHGFSWPLKVSNSPLRDCVRALWVTEGLRWFTKGLSARLLQTGIFSFWLMLIYEPVKMFCLKDEFREQFRSPGSR</sequence>
<dbReference type="Proteomes" id="UP000324629">
    <property type="component" value="Unassembled WGS sequence"/>
</dbReference>
<name>A0A5J4NPV5_9TREM</name>
<feature type="signal peptide" evidence="7">
    <location>
        <begin position="1"/>
        <end position="18"/>
    </location>
</feature>
<evidence type="ECO:0000256" key="6">
    <source>
        <dbReference type="RuleBase" id="RU000488"/>
    </source>
</evidence>
<organism evidence="8 9">
    <name type="scientific">Paragonimus westermani</name>
    <dbReference type="NCBI Taxonomy" id="34504"/>
    <lineage>
        <taxon>Eukaryota</taxon>
        <taxon>Metazoa</taxon>
        <taxon>Spiralia</taxon>
        <taxon>Lophotrochozoa</taxon>
        <taxon>Platyhelminthes</taxon>
        <taxon>Trematoda</taxon>
        <taxon>Digenea</taxon>
        <taxon>Plagiorchiida</taxon>
        <taxon>Troglotremata</taxon>
        <taxon>Troglotrematidae</taxon>
        <taxon>Paragonimus</taxon>
    </lineage>
</organism>
<keyword evidence="7" id="KW-0732">Signal</keyword>
<evidence type="ECO:0000256" key="5">
    <source>
        <dbReference type="PROSITE-ProRule" id="PRU00282"/>
    </source>
</evidence>
<evidence type="ECO:0000313" key="8">
    <source>
        <dbReference type="EMBL" id="KAA3677494.1"/>
    </source>
</evidence>
<protein>
    <submittedName>
        <fullName evidence="8">Uncharacterized protein</fullName>
    </submittedName>
</protein>
<dbReference type="Pfam" id="PF00153">
    <property type="entry name" value="Mito_carr"/>
    <property type="match status" value="1"/>
</dbReference>
<dbReference type="GO" id="GO:0016020">
    <property type="term" value="C:membrane"/>
    <property type="evidence" value="ECO:0007669"/>
    <property type="project" value="UniProtKB-SubCell"/>
</dbReference>
<keyword evidence="9" id="KW-1185">Reference proteome</keyword>
<evidence type="ECO:0000256" key="2">
    <source>
        <dbReference type="ARBA" id="ARBA00006375"/>
    </source>
</evidence>
<accession>A0A5J4NPV5</accession>
<dbReference type="EMBL" id="QNGE01001478">
    <property type="protein sequence ID" value="KAA3677494.1"/>
    <property type="molecule type" value="Genomic_DNA"/>
</dbReference>
<evidence type="ECO:0000256" key="7">
    <source>
        <dbReference type="SAM" id="SignalP"/>
    </source>
</evidence>
<proteinExistence type="inferred from homology"/>
<comment type="caution">
    <text evidence="8">The sequence shown here is derived from an EMBL/GenBank/DDBJ whole genome shotgun (WGS) entry which is preliminary data.</text>
</comment>